<dbReference type="Pfam" id="PF14122">
    <property type="entry name" value="YokU"/>
    <property type="match status" value="1"/>
</dbReference>
<dbReference type="RefSeq" id="WP_245947586.1">
    <property type="nucleotide sequence ID" value="NZ_QOCW01000031.1"/>
</dbReference>
<dbReference type="NCBIfam" id="TIGR03831">
    <property type="entry name" value="YgiT_finger"/>
    <property type="match status" value="1"/>
</dbReference>
<dbReference type="NCBIfam" id="TIGR03829">
    <property type="entry name" value="YokU_near_AblA"/>
    <property type="match status" value="1"/>
</dbReference>
<dbReference type="EMBL" id="QOCW01000031">
    <property type="protein sequence ID" value="RBW67708.1"/>
    <property type="molecule type" value="Genomic_DNA"/>
</dbReference>
<comment type="caution">
    <text evidence="1">The sequence shown here is derived from an EMBL/GenBank/DDBJ whole genome shotgun (WGS) entry which is preliminary data.</text>
</comment>
<gene>
    <name evidence="1" type="ORF">DS031_20770</name>
</gene>
<dbReference type="InterPro" id="IPR022453">
    <property type="entry name" value="Znf_MqsA-type"/>
</dbReference>
<evidence type="ECO:0000313" key="1">
    <source>
        <dbReference type="EMBL" id="RBW67708.1"/>
    </source>
</evidence>
<dbReference type="InterPro" id="IPR022451">
    <property type="entry name" value="CHP03829_YokU"/>
</dbReference>
<reference evidence="1 2" key="1">
    <citation type="submission" date="2018-07" db="EMBL/GenBank/DDBJ databases">
        <title>Lottiidibacillus patelloidae gen. nov., sp. nov., isolated from the intestinal tract of a marine limpet and the reclassification of B. taeanensis BH030017T, B. algicola KMM 3737T and B. hwajinpoensis SW-72T as genus Lottiidibacillus.</title>
        <authorList>
            <person name="Liu R."/>
            <person name="Huang Z."/>
        </authorList>
    </citation>
    <scope>NUCLEOTIDE SEQUENCE [LARGE SCALE GENOMIC DNA]</scope>
    <source>
        <strain evidence="1 2">BH030017</strain>
    </source>
</reference>
<dbReference type="Proteomes" id="UP000253314">
    <property type="component" value="Unassembled WGS sequence"/>
</dbReference>
<name>A0A366XQB3_9BACI</name>
<organism evidence="1 2">
    <name type="scientific">Bacillus taeanensis</name>
    <dbReference type="NCBI Taxonomy" id="273032"/>
    <lineage>
        <taxon>Bacteria</taxon>
        <taxon>Bacillati</taxon>
        <taxon>Bacillota</taxon>
        <taxon>Bacilli</taxon>
        <taxon>Bacillales</taxon>
        <taxon>Bacillaceae</taxon>
        <taxon>Bacillus</taxon>
    </lineage>
</organism>
<keyword evidence="2" id="KW-1185">Reference proteome</keyword>
<dbReference type="CDD" id="cd12870">
    <property type="entry name" value="MqsA"/>
    <property type="match status" value="1"/>
</dbReference>
<evidence type="ECO:0000313" key="2">
    <source>
        <dbReference type="Proteomes" id="UP000253314"/>
    </source>
</evidence>
<sequence>MQCLWCETDSASHTKLTGYWELPDGSRAIEIQSIPSIICANCGMEYQEDQTVEDIEEQLLLIDTKKLPKIITYQGLMEQPRRLKKNYFDFNKYPL</sequence>
<accession>A0A366XQB3</accession>
<protein>
    <submittedName>
        <fullName evidence="1">YokU family protein</fullName>
    </submittedName>
</protein>
<dbReference type="AlphaFoldDB" id="A0A366XQB3"/>
<proteinExistence type="predicted"/>